<sequence>MELRHLRYFCAVADHGTFSKASRELHVSQSAISEQIADLEREIGGALLDRRQHKIHLNSHGHLFLVEARKTLIAAERALDITRRSLQGQIGTLAIGFFIWGAADFFSRIIREYRKLHPNIRLSLYEMHTNVQMEALTSGKIDVGFTRPLEPPFDTTLCAELLYRDPVVVALPREHPLAGKPIRVASLATERFIMCERKVTPALFDNILALCSAAGFSPEIAHTSTTWSSVLTLVESGEGIAFVPSGTRYLATPGIVFCELELQNASVGISVAWNPRFEGPVLMDFLQLVRDITRGILEGCQ</sequence>
<dbReference type="Gene3D" id="1.10.10.10">
    <property type="entry name" value="Winged helix-like DNA-binding domain superfamily/Winged helix DNA-binding domain"/>
    <property type="match status" value="1"/>
</dbReference>
<dbReference type="AlphaFoldDB" id="A0A7Y9PE04"/>
<organism evidence="6 7">
    <name type="scientific">Granulicella arctica</name>
    <dbReference type="NCBI Taxonomy" id="940613"/>
    <lineage>
        <taxon>Bacteria</taxon>
        <taxon>Pseudomonadati</taxon>
        <taxon>Acidobacteriota</taxon>
        <taxon>Terriglobia</taxon>
        <taxon>Terriglobales</taxon>
        <taxon>Acidobacteriaceae</taxon>
        <taxon>Granulicella</taxon>
    </lineage>
</organism>
<keyword evidence="3 6" id="KW-0238">DNA-binding</keyword>
<gene>
    <name evidence="6" type="ORF">HDF17_000474</name>
</gene>
<name>A0A7Y9PE04_9BACT</name>
<dbReference type="RefSeq" id="WP_179487398.1">
    <property type="nucleotide sequence ID" value="NZ_JACCCW010000001.1"/>
</dbReference>
<accession>A0A7Y9PE04</accession>
<dbReference type="InterPro" id="IPR036390">
    <property type="entry name" value="WH_DNA-bd_sf"/>
</dbReference>
<dbReference type="PROSITE" id="PS50931">
    <property type="entry name" value="HTH_LYSR"/>
    <property type="match status" value="1"/>
</dbReference>
<dbReference type="SUPFAM" id="SSF53850">
    <property type="entry name" value="Periplasmic binding protein-like II"/>
    <property type="match status" value="1"/>
</dbReference>
<evidence type="ECO:0000256" key="2">
    <source>
        <dbReference type="ARBA" id="ARBA00023015"/>
    </source>
</evidence>
<dbReference type="InterPro" id="IPR000847">
    <property type="entry name" value="LysR_HTH_N"/>
</dbReference>
<keyword evidence="4" id="KW-0804">Transcription</keyword>
<evidence type="ECO:0000256" key="3">
    <source>
        <dbReference type="ARBA" id="ARBA00023125"/>
    </source>
</evidence>
<reference evidence="6 7" key="1">
    <citation type="submission" date="2020-07" db="EMBL/GenBank/DDBJ databases">
        <title>Genomic Encyclopedia of Type Strains, Phase IV (KMG-V): Genome sequencing to study the core and pangenomes of soil and plant-associated prokaryotes.</title>
        <authorList>
            <person name="Whitman W."/>
        </authorList>
    </citation>
    <scope>NUCLEOTIDE SEQUENCE [LARGE SCALE GENOMIC DNA]</scope>
    <source>
        <strain evidence="6 7">X4EP2</strain>
    </source>
</reference>
<feature type="domain" description="HTH lysR-type" evidence="5">
    <location>
        <begin position="1"/>
        <end position="58"/>
    </location>
</feature>
<dbReference type="GO" id="GO:0032993">
    <property type="term" value="C:protein-DNA complex"/>
    <property type="evidence" value="ECO:0007669"/>
    <property type="project" value="TreeGrafter"/>
</dbReference>
<dbReference type="Gene3D" id="3.40.190.10">
    <property type="entry name" value="Periplasmic binding protein-like II"/>
    <property type="match status" value="2"/>
</dbReference>
<dbReference type="EMBL" id="JACCCW010000001">
    <property type="protein sequence ID" value="NYF78187.1"/>
    <property type="molecule type" value="Genomic_DNA"/>
</dbReference>
<keyword evidence="2" id="KW-0805">Transcription regulation</keyword>
<evidence type="ECO:0000256" key="4">
    <source>
        <dbReference type="ARBA" id="ARBA00023163"/>
    </source>
</evidence>
<dbReference type="Proteomes" id="UP000589520">
    <property type="component" value="Unassembled WGS sequence"/>
</dbReference>
<dbReference type="Pfam" id="PF03466">
    <property type="entry name" value="LysR_substrate"/>
    <property type="match status" value="1"/>
</dbReference>
<proteinExistence type="inferred from homology"/>
<evidence type="ECO:0000313" key="7">
    <source>
        <dbReference type="Proteomes" id="UP000589520"/>
    </source>
</evidence>
<evidence type="ECO:0000256" key="1">
    <source>
        <dbReference type="ARBA" id="ARBA00009437"/>
    </source>
</evidence>
<dbReference type="GO" id="GO:0003677">
    <property type="term" value="F:DNA binding"/>
    <property type="evidence" value="ECO:0007669"/>
    <property type="project" value="UniProtKB-KW"/>
</dbReference>
<comment type="similarity">
    <text evidence="1">Belongs to the LysR transcriptional regulatory family.</text>
</comment>
<keyword evidence="7" id="KW-1185">Reference proteome</keyword>
<dbReference type="SUPFAM" id="SSF46785">
    <property type="entry name" value="Winged helix' DNA-binding domain"/>
    <property type="match status" value="1"/>
</dbReference>
<evidence type="ECO:0000313" key="6">
    <source>
        <dbReference type="EMBL" id="NYF78187.1"/>
    </source>
</evidence>
<dbReference type="CDD" id="cd08414">
    <property type="entry name" value="PBP2_LTTR_aromatics_like"/>
    <property type="match status" value="1"/>
</dbReference>
<dbReference type="Pfam" id="PF00126">
    <property type="entry name" value="HTH_1"/>
    <property type="match status" value="1"/>
</dbReference>
<comment type="caution">
    <text evidence="6">The sequence shown here is derived from an EMBL/GenBank/DDBJ whole genome shotgun (WGS) entry which is preliminary data.</text>
</comment>
<dbReference type="PANTHER" id="PTHR30346:SF28">
    <property type="entry name" value="HTH-TYPE TRANSCRIPTIONAL REGULATOR CYNR"/>
    <property type="match status" value="1"/>
</dbReference>
<dbReference type="FunFam" id="1.10.10.10:FF:000001">
    <property type="entry name" value="LysR family transcriptional regulator"/>
    <property type="match status" value="1"/>
</dbReference>
<dbReference type="InterPro" id="IPR036388">
    <property type="entry name" value="WH-like_DNA-bd_sf"/>
</dbReference>
<dbReference type="PANTHER" id="PTHR30346">
    <property type="entry name" value="TRANSCRIPTIONAL DUAL REGULATOR HCAR-RELATED"/>
    <property type="match status" value="1"/>
</dbReference>
<evidence type="ECO:0000259" key="5">
    <source>
        <dbReference type="PROSITE" id="PS50931"/>
    </source>
</evidence>
<dbReference type="InterPro" id="IPR005119">
    <property type="entry name" value="LysR_subst-bd"/>
</dbReference>
<protein>
    <submittedName>
        <fullName evidence="6">DNA-binding transcriptional LysR family regulator</fullName>
    </submittedName>
</protein>
<dbReference type="GO" id="GO:0003700">
    <property type="term" value="F:DNA-binding transcription factor activity"/>
    <property type="evidence" value="ECO:0007669"/>
    <property type="project" value="InterPro"/>
</dbReference>
<dbReference type="PRINTS" id="PR00039">
    <property type="entry name" value="HTHLYSR"/>
</dbReference>